<dbReference type="RefSeq" id="WP_379233521.1">
    <property type="nucleotide sequence ID" value="NZ_JBHSTE010000003.1"/>
</dbReference>
<evidence type="ECO:0008006" key="3">
    <source>
        <dbReference type="Google" id="ProtNLM"/>
    </source>
</evidence>
<evidence type="ECO:0000313" key="2">
    <source>
        <dbReference type="Proteomes" id="UP001596233"/>
    </source>
</evidence>
<protein>
    <recommendedName>
        <fullName evidence="3">Lipoprotein</fullName>
    </recommendedName>
</protein>
<name>A0ABW1V5M2_9BACL</name>
<evidence type="ECO:0000313" key="1">
    <source>
        <dbReference type="EMBL" id="MFC6332754.1"/>
    </source>
</evidence>
<keyword evidence="2" id="KW-1185">Reference proteome</keyword>
<organism evidence="1 2">
    <name type="scientific">Paenibacillus septentrionalis</name>
    <dbReference type="NCBI Taxonomy" id="429342"/>
    <lineage>
        <taxon>Bacteria</taxon>
        <taxon>Bacillati</taxon>
        <taxon>Bacillota</taxon>
        <taxon>Bacilli</taxon>
        <taxon>Bacillales</taxon>
        <taxon>Paenibacillaceae</taxon>
        <taxon>Paenibacillus</taxon>
    </lineage>
</organism>
<dbReference type="Proteomes" id="UP001596233">
    <property type="component" value="Unassembled WGS sequence"/>
</dbReference>
<proteinExistence type="predicted"/>
<reference evidence="2" key="1">
    <citation type="journal article" date="2019" name="Int. J. Syst. Evol. Microbiol.">
        <title>The Global Catalogue of Microorganisms (GCM) 10K type strain sequencing project: providing services to taxonomists for standard genome sequencing and annotation.</title>
        <authorList>
            <consortium name="The Broad Institute Genomics Platform"/>
            <consortium name="The Broad Institute Genome Sequencing Center for Infectious Disease"/>
            <person name="Wu L."/>
            <person name="Ma J."/>
        </authorList>
    </citation>
    <scope>NUCLEOTIDE SEQUENCE [LARGE SCALE GENOMIC DNA]</scope>
    <source>
        <strain evidence="2">PCU 280</strain>
    </source>
</reference>
<gene>
    <name evidence="1" type="ORF">ACFP56_08980</name>
</gene>
<comment type="caution">
    <text evidence="1">The sequence shown here is derived from an EMBL/GenBank/DDBJ whole genome shotgun (WGS) entry which is preliminary data.</text>
</comment>
<accession>A0ABW1V5M2</accession>
<sequence>MKQVLSDPLKGATELTKVTMTDKRWLAQDGWVKMSQNVNGTEIHFVYNKKTGQFDDFKYK</sequence>
<dbReference type="EMBL" id="JBHSTE010000003">
    <property type="protein sequence ID" value="MFC6332754.1"/>
    <property type="molecule type" value="Genomic_DNA"/>
</dbReference>